<proteinExistence type="predicted"/>
<gene>
    <name evidence="2" type="ORF">DAA48_12680</name>
</gene>
<dbReference type="Proteomes" id="UP000241986">
    <property type="component" value="Unassembled WGS sequence"/>
</dbReference>
<organism evidence="2 3">
    <name type="scientific">Aeromonas veronii</name>
    <dbReference type="NCBI Taxonomy" id="654"/>
    <lineage>
        <taxon>Bacteria</taxon>
        <taxon>Pseudomonadati</taxon>
        <taxon>Pseudomonadota</taxon>
        <taxon>Gammaproteobacteria</taxon>
        <taxon>Aeromonadales</taxon>
        <taxon>Aeromonadaceae</taxon>
        <taxon>Aeromonas</taxon>
    </lineage>
</organism>
<dbReference type="Pfam" id="PF06527">
    <property type="entry name" value="TniQ"/>
    <property type="match status" value="1"/>
</dbReference>
<feature type="domain" description="TniQ" evidence="1">
    <location>
        <begin position="8"/>
        <end position="148"/>
    </location>
</feature>
<dbReference type="RefSeq" id="WP_107683547.1">
    <property type="nucleotide sequence ID" value="NZ_PZKL01000032.1"/>
</dbReference>
<dbReference type="AlphaFoldDB" id="A0A2T4N0X3"/>
<sequence length="329" mass="38507">MLSGTLWPAHPHPLPGESLSCLIVRTAHANGLKVQTFCDQVFGKEFQVWNRDIDRNAPDWLLNLISGKSGTPIKQIKNTTFRLYEKRLYPILHRASHLCWVMPIKHHHRLNTGYAIQYCPQCLAEDETPYFRLSWRLALYTFCPKHRVMMADRCLHCGAPVAFHRIELGKPKRTDVNSLNCCWQCEKKLSSIVTSPIMITPKLVDRRWSRILRSIDRQLYPAGALNYMNLALLHQFCRLMGSRKYGYQLIQYVSKKGIYPLINAPLLKLTFEQRSIQERHSLLQAAFWLISHKRKIKRLIKERVIPTNVLYRDANYQLKGYIDTLMFKC</sequence>
<dbReference type="InterPro" id="IPR009492">
    <property type="entry name" value="TniQ"/>
</dbReference>
<evidence type="ECO:0000259" key="1">
    <source>
        <dbReference type="Pfam" id="PF06527"/>
    </source>
</evidence>
<evidence type="ECO:0000313" key="2">
    <source>
        <dbReference type="EMBL" id="PTH80491.1"/>
    </source>
</evidence>
<dbReference type="EMBL" id="PZKL01000032">
    <property type="protein sequence ID" value="PTH80491.1"/>
    <property type="molecule type" value="Genomic_DNA"/>
</dbReference>
<evidence type="ECO:0000313" key="3">
    <source>
        <dbReference type="Proteomes" id="UP000241986"/>
    </source>
</evidence>
<comment type="caution">
    <text evidence="2">The sequence shown here is derived from an EMBL/GenBank/DDBJ whole genome shotgun (WGS) entry which is preliminary data.</text>
</comment>
<protein>
    <recommendedName>
        <fullName evidence="1">TniQ domain-containing protein</fullName>
    </recommendedName>
</protein>
<name>A0A2T4N0X3_AERVE</name>
<reference evidence="2 3" key="1">
    <citation type="submission" date="2018-03" db="EMBL/GenBank/DDBJ databases">
        <title>Aeromonas veronii whole genome sequencing and analysis.</title>
        <authorList>
            <person name="Xie H."/>
            <person name="Liu T."/>
            <person name="Wang K."/>
        </authorList>
    </citation>
    <scope>NUCLEOTIDE SEQUENCE [LARGE SCALE GENOMIC DNA]</scope>
    <source>
        <strain evidence="2 3">XH.VA.1</strain>
    </source>
</reference>
<accession>A0A2T4N0X3</accession>